<evidence type="ECO:0000256" key="10">
    <source>
        <dbReference type="SAM" id="SignalP"/>
    </source>
</evidence>
<evidence type="ECO:0000256" key="5">
    <source>
        <dbReference type="ARBA" id="ARBA00022729"/>
    </source>
</evidence>
<proteinExistence type="inferred from homology"/>
<accession>A0ABR0JTL8</accession>
<name>A0ABR0JTL8_9EURO</name>
<dbReference type="PANTHER" id="PTHR31145:SF5">
    <property type="entry name" value="DUF907 DOMAIN PROTEIN (AFU_ORTHOLOGUE AFUA_2G06100)"/>
    <property type="match status" value="1"/>
</dbReference>
<comment type="caution">
    <text evidence="13">The sequence shown here is derived from an EMBL/GenBank/DDBJ whole genome shotgun (WGS) entry which is preliminary data.</text>
</comment>
<feature type="transmembrane region" description="Helical" evidence="9">
    <location>
        <begin position="508"/>
        <end position="527"/>
    </location>
</feature>
<evidence type="ECO:0000256" key="8">
    <source>
        <dbReference type="SAM" id="MobiDB-lite"/>
    </source>
</evidence>
<evidence type="ECO:0000256" key="7">
    <source>
        <dbReference type="ARBA" id="ARBA00023136"/>
    </source>
</evidence>
<feature type="region of interest" description="Disordered" evidence="8">
    <location>
        <begin position="633"/>
        <end position="718"/>
    </location>
</feature>
<dbReference type="InterPro" id="IPR010308">
    <property type="entry name" value="TRP_C"/>
</dbReference>
<keyword evidence="6 9" id="KW-1133">Transmembrane helix</keyword>
<reference evidence="13 14" key="1">
    <citation type="submission" date="2023-08" db="EMBL/GenBank/DDBJ databases">
        <title>Black Yeasts Isolated from many extreme environments.</title>
        <authorList>
            <person name="Coleine C."/>
            <person name="Stajich J.E."/>
            <person name="Selbmann L."/>
        </authorList>
    </citation>
    <scope>NUCLEOTIDE SEQUENCE [LARGE SCALE GENOMIC DNA]</scope>
    <source>
        <strain evidence="13 14">CCFEE 6328</strain>
    </source>
</reference>
<dbReference type="InterPro" id="IPR032800">
    <property type="entry name" value="TRP_N"/>
</dbReference>
<feature type="transmembrane region" description="Helical" evidence="9">
    <location>
        <begin position="342"/>
        <end position="367"/>
    </location>
</feature>
<dbReference type="Pfam" id="PF06011">
    <property type="entry name" value="TRP"/>
    <property type="match status" value="1"/>
</dbReference>
<feature type="transmembrane region" description="Helical" evidence="9">
    <location>
        <begin position="420"/>
        <end position="442"/>
    </location>
</feature>
<feature type="signal peptide" evidence="10">
    <location>
        <begin position="1"/>
        <end position="20"/>
    </location>
</feature>
<keyword evidence="5 10" id="KW-0732">Signal</keyword>
<keyword evidence="7 9" id="KW-0472">Membrane</keyword>
<feature type="transmembrane region" description="Helical" evidence="9">
    <location>
        <begin position="539"/>
        <end position="558"/>
    </location>
</feature>
<comment type="similarity">
    <text evidence="2">Belongs to the transient receptor potential (TRP) ion channel family.</text>
</comment>
<dbReference type="InterPro" id="IPR014756">
    <property type="entry name" value="Ig_E-set"/>
</dbReference>
<evidence type="ECO:0000259" key="12">
    <source>
        <dbReference type="SMART" id="SM01320"/>
    </source>
</evidence>
<evidence type="ECO:0000256" key="3">
    <source>
        <dbReference type="ARBA" id="ARBA00016056"/>
    </source>
</evidence>
<feature type="domain" description="MD-2-related lipid-recognition" evidence="11">
    <location>
        <begin position="29"/>
        <end position="157"/>
    </location>
</feature>
<evidence type="ECO:0000256" key="1">
    <source>
        <dbReference type="ARBA" id="ARBA00004141"/>
    </source>
</evidence>
<feature type="domain" description="ML-like" evidence="12">
    <location>
        <begin position="22"/>
        <end position="164"/>
    </location>
</feature>
<keyword evidence="4 9" id="KW-0812">Transmembrane</keyword>
<dbReference type="SUPFAM" id="SSF81296">
    <property type="entry name" value="E set domains"/>
    <property type="match status" value="1"/>
</dbReference>
<sequence length="718" mass="78165">MWRTSAIGLACLALLPSVLGTDILSTSGVSDCANGTSSSITVNNVSISFDKSSDNITFDASGTSTQDQYVTADLVITAYGVQAYQKSFDPCSRDTYVSQLCPVPAGNFSASGTQQIPSSYATLIPSIAYSLPDLDGTAQLTLKNKGGQTVACVQAGVTNGKTVSLPAVSYVAAVIAAGAAAVSLLGAAAAGAHPGSSTSSPGFFEVMWWFQGLAMNGMHSVNYPTIYRSFAKNFAFSTGIINWAGLQNSIDTFRQHTGGNLTDDNYEYLRNTTLVFSDGTTVKTSTSIAKRALSLFVRDVTTSVNSTSSSSTSTTGTTSTSHLVQGIEAYVEQLTVPQANTFMTVLLIFAILLAIIVVGILLFKVILEAWSLFGKFPKSLTTFRKEYWRVLAQTITSLILLLYGVWTLYCIFQFTHGDSWAAKLLAGLTLGSFTLILAFYVWKIWSMVHKLKKLEGNADALYEKKEIWKKYKLFYENYKRGYWWLFVPAIVYMFAKGCVLAAGDGHGMFQTVGQLIIEALMLIVLLWSRPYNRKSGNWINIIIQIVRVISVVCILIFVEELGIAQTTKTITGVVLIAVQSGLTVILALLIAVNSIITCCKENPHRKRRKAAEKHLSQDIEGDAFLMEPNPYTSSPFGPSKKKSDPAQGYEPVRANAYSRFGPRREDSEEGLVKGAAGMGYSGYRSVSHGRSETDGSPPPPFSREPKLPDLAFEQYRHK</sequence>
<evidence type="ECO:0000256" key="9">
    <source>
        <dbReference type="SAM" id="Phobius"/>
    </source>
</evidence>
<evidence type="ECO:0000256" key="2">
    <source>
        <dbReference type="ARBA" id="ARBA00010642"/>
    </source>
</evidence>
<evidence type="ECO:0000313" key="13">
    <source>
        <dbReference type="EMBL" id="KAK5068656.1"/>
    </source>
</evidence>
<dbReference type="SMART" id="SM00737">
    <property type="entry name" value="ML"/>
    <property type="match status" value="1"/>
</dbReference>
<dbReference type="InterPro" id="IPR003172">
    <property type="entry name" value="ML_dom"/>
</dbReference>
<dbReference type="Pfam" id="PF14558">
    <property type="entry name" value="TRP_N"/>
    <property type="match status" value="1"/>
</dbReference>
<dbReference type="PANTHER" id="PTHR31145">
    <property type="entry name" value="INTEGRAL MEMBRANE PROTEIN (AFU_ORTHOLOGUE AFUA_7G01610)"/>
    <property type="match status" value="1"/>
</dbReference>
<gene>
    <name evidence="13" type="ORF">LTR69_000776</name>
</gene>
<organism evidence="13 14">
    <name type="scientific">Exophiala sideris</name>
    <dbReference type="NCBI Taxonomy" id="1016849"/>
    <lineage>
        <taxon>Eukaryota</taxon>
        <taxon>Fungi</taxon>
        <taxon>Dikarya</taxon>
        <taxon>Ascomycota</taxon>
        <taxon>Pezizomycotina</taxon>
        <taxon>Eurotiomycetes</taxon>
        <taxon>Chaetothyriomycetidae</taxon>
        <taxon>Chaetothyriales</taxon>
        <taxon>Herpotrichiellaceae</taxon>
        <taxon>Exophiala</taxon>
    </lineage>
</organism>
<evidence type="ECO:0000256" key="6">
    <source>
        <dbReference type="ARBA" id="ARBA00022989"/>
    </source>
</evidence>
<keyword evidence="14" id="KW-1185">Reference proteome</keyword>
<feature type="transmembrane region" description="Helical" evidence="9">
    <location>
        <begin position="388"/>
        <end position="414"/>
    </location>
</feature>
<feature type="chain" id="PRO_5047286766" description="Phosphatidylglycerol/phosphatidylinositol transfer protein" evidence="10">
    <location>
        <begin position="21"/>
        <end position="718"/>
    </location>
</feature>
<dbReference type="EMBL" id="JAVRRF010000001">
    <property type="protein sequence ID" value="KAK5068656.1"/>
    <property type="molecule type" value="Genomic_DNA"/>
</dbReference>
<evidence type="ECO:0000256" key="4">
    <source>
        <dbReference type="ARBA" id="ARBA00022692"/>
    </source>
</evidence>
<dbReference type="InterPro" id="IPR040241">
    <property type="entry name" value="TRP_Flc/Pkd2-like"/>
</dbReference>
<comment type="subcellular location">
    <subcellularLocation>
        <location evidence="1">Membrane</location>
        <topology evidence="1">Multi-pass membrane protein</topology>
    </subcellularLocation>
</comment>
<dbReference type="SMART" id="SM01320">
    <property type="entry name" value="TRP_N"/>
    <property type="match status" value="1"/>
</dbReference>
<dbReference type="Proteomes" id="UP001345691">
    <property type="component" value="Unassembled WGS sequence"/>
</dbReference>
<evidence type="ECO:0000259" key="11">
    <source>
        <dbReference type="SMART" id="SM00737"/>
    </source>
</evidence>
<protein>
    <recommendedName>
        <fullName evidence="3">Phosphatidylglycerol/phosphatidylinositol transfer protein</fullName>
    </recommendedName>
</protein>
<feature type="transmembrane region" description="Helical" evidence="9">
    <location>
        <begin position="570"/>
        <end position="599"/>
    </location>
</feature>
<evidence type="ECO:0000313" key="14">
    <source>
        <dbReference type="Proteomes" id="UP001345691"/>
    </source>
</evidence>
<feature type="transmembrane region" description="Helical" evidence="9">
    <location>
        <begin position="482"/>
        <end position="502"/>
    </location>
</feature>